<dbReference type="OrthoDB" id="1352666at2"/>
<dbReference type="AlphaFoldDB" id="A5FJR2"/>
<evidence type="ECO:0000313" key="2">
    <source>
        <dbReference type="EMBL" id="ABQ04560.1"/>
    </source>
</evidence>
<keyword evidence="1" id="KW-0812">Transmembrane</keyword>
<dbReference type="Proteomes" id="UP000006694">
    <property type="component" value="Chromosome"/>
</dbReference>
<feature type="transmembrane region" description="Helical" evidence="1">
    <location>
        <begin position="144"/>
        <end position="164"/>
    </location>
</feature>
<proteinExistence type="predicted"/>
<feature type="transmembrane region" description="Helical" evidence="1">
    <location>
        <begin position="38"/>
        <end position="60"/>
    </location>
</feature>
<evidence type="ECO:0000313" key="3">
    <source>
        <dbReference type="Proteomes" id="UP000006694"/>
    </source>
</evidence>
<evidence type="ECO:0000256" key="1">
    <source>
        <dbReference type="SAM" id="Phobius"/>
    </source>
</evidence>
<sequence>MFVKHKNIIFAQLKNIVMPLNREGKFIEKKFVTNNKKIVIKILVLITILIAIIFIDYYLLPKTKTDDVITHYAVKTVQGKNGTLKEKVSYRFITKNGLHFSTQKKFIDEPNIEIKHTLLFKTITNVKSKLHDYSDNVTSGFNGIMFYCYLILLFSIGISLKILLSKKGCSENAFYNIICFNSFMIFVIAYMDLLF</sequence>
<keyword evidence="1" id="KW-0472">Membrane</keyword>
<dbReference type="eggNOG" id="ENOG502ZRSB">
    <property type="taxonomic scope" value="Bacteria"/>
</dbReference>
<keyword evidence="1" id="KW-1133">Transmembrane helix</keyword>
<accession>A5FJR2</accession>
<feature type="transmembrane region" description="Helical" evidence="1">
    <location>
        <begin position="173"/>
        <end position="191"/>
    </location>
</feature>
<reference evidence="2 3" key="1">
    <citation type="journal article" date="2009" name="Appl. Environ. Microbiol.">
        <title>Novel features of the polysaccharide-digesting gliding bacterium Flavobacterium johnsoniae as revealed by genome sequence analysis.</title>
        <authorList>
            <person name="McBride M.J."/>
            <person name="Xie G."/>
            <person name="Martens E.C."/>
            <person name="Lapidus A."/>
            <person name="Henrissat B."/>
            <person name="Rhodes R.G."/>
            <person name="Goltsman E."/>
            <person name="Wang W."/>
            <person name="Xu J."/>
            <person name="Hunnicutt D.W."/>
            <person name="Staroscik A.M."/>
            <person name="Hoover T.R."/>
            <person name="Cheng Y.Q."/>
            <person name="Stein J.L."/>
        </authorList>
    </citation>
    <scope>NUCLEOTIDE SEQUENCE [LARGE SCALE GENOMIC DNA]</scope>
    <source>
        <strain evidence="3">ATCC 17061 / DSM 2064 / JCM 8514 / BCRC 14874 / CCUG 350202 / NBRC 14942 / NCIMB 11054 / UW101</strain>
    </source>
</reference>
<dbReference type="HOGENOM" id="CLU_1394529_0_0_10"/>
<gene>
    <name evidence="2" type="ordered locus">Fjoh_1528</name>
</gene>
<protein>
    <submittedName>
        <fullName evidence="2">Uncharacterized protein</fullName>
    </submittedName>
</protein>
<organism evidence="2 3">
    <name type="scientific">Flavobacterium johnsoniae (strain ATCC 17061 / DSM 2064 / JCM 8514 / BCRC 14874 / CCUG 350202 / NBRC 14942 / NCIMB 11054 / UW101)</name>
    <name type="common">Cytophaga johnsonae</name>
    <dbReference type="NCBI Taxonomy" id="376686"/>
    <lineage>
        <taxon>Bacteria</taxon>
        <taxon>Pseudomonadati</taxon>
        <taxon>Bacteroidota</taxon>
        <taxon>Flavobacteriia</taxon>
        <taxon>Flavobacteriales</taxon>
        <taxon>Flavobacteriaceae</taxon>
        <taxon>Flavobacterium</taxon>
    </lineage>
</organism>
<keyword evidence="3" id="KW-1185">Reference proteome</keyword>
<dbReference type="RefSeq" id="WP_012023606.1">
    <property type="nucleotide sequence ID" value="NC_009441.1"/>
</dbReference>
<dbReference type="GeneID" id="31764407"/>
<name>A5FJR2_FLAJ1</name>
<dbReference type="KEGG" id="fjo:Fjoh_1528"/>
<dbReference type="EMBL" id="CP000685">
    <property type="protein sequence ID" value="ABQ04560.1"/>
    <property type="molecule type" value="Genomic_DNA"/>
</dbReference>